<dbReference type="AlphaFoldDB" id="X0SFP5"/>
<feature type="non-terminal residue" evidence="1">
    <location>
        <position position="377"/>
    </location>
</feature>
<dbReference type="GO" id="GO:0016787">
    <property type="term" value="F:hydrolase activity"/>
    <property type="evidence" value="ECO:0007669"/>
    <property type="project" value="InterPro"/>
</dbReference>
<dbReference type="Gene3D" id="3.60.20.10">
    <property type="entry name" value="Glutamine Phosphoribosylpyrophosphate, subunit 1, domain 1"/>
    <property type="match status" value="2"/>
</dbReference>
<dbReference type="InterPro" id="IPR029055">
    <property type="entry name" value="Ntn_hydrolases_N"/>
</dbReference>
<comment type="caution">
    <text evidence="1">The sequence shown here is derived from an EMBL/GenBank/DDBJ whole genome shotgun (WGS) entry which is preliminary data.</text>
</comment>
<dbReference type="SUPFAM" id="SSF56235">
    <property type="entry name" value="N-terminal nucleophile aminohydrolases (Ntn hydrolases)"/>
    <property type="match status" value="1"/>
</dbReference>
<organism evidence="1">
    <name type="scientific">marine sediment metagenome</name>
    <dbReference type="NCBI Taxonomy" id="412755"/>
    <lineage>
        <taxon>unclassified sequences</taxon>
        <taxon>metagenomes</taxon>
        <taxon>ecological metagenomes</taxon>
    </lineage>
</organism>
<dbReference type="PANTHER" id="PTHR34218">
    <property type="entry name" value="PEPTIDASE S45 PENICILLIN AMIDASE"/>
    <property type="match status" value="1"/>
</dbReference>
<sequence>MIARKEGKALAVRVVGLDQPHLLEQYWDMAHAQSLEEFESIVSRLQMPVFNTIYADRDGHIMYLYGGRVPRRPQGDWNYWRGVIPGQTSETLWTETLEYAELPKLIDPETGWVQNANDPPWTSTIPQVLDPSDYPVYLAPNNMPFRPQRSARMLMEDAQISFEDLVKYKHSTRVESADRMLDELVAATAKYGTRAGKEAAEVLKEWDRKTDAESRGAVLYLFWASMLGREDFAVPWSEKDPLSTPNGLANPREVVQKLEAAAAEVEEKYGRIDVPWGEVVRLRYATFDLPANGGPSDLGIFRQLAIVEDSDGKFKAVAGESYYAAVEFGPEVRAEALMSYGNASQPGSPHRGDQLELFVKKQLRPVWRTRQAIEANL</sequence>
<evidence type="ECO:0000313" key="1">
    <source>
        <dbReference type="EMBL" id="GAF74707.1"/>
    </source>
</evidence>
<gene>
    <name evidence="1" type="ORF">S01H1_15610</name>
</gene>
<protein>
    <recommendedName>
        <fullName evidence="2">Acylase</fullName>
    </recommendedName>
</protein>
<dbReference type="GO" id="GO:0017000">
    <property type="term" value="P:antibiotic biosynthetic process"/>
    <property type="evidence" value="ECO:0007669"/>
    <property type="project" value="InterPro"/>
</dbReference>
<name>X0SFP5_9ZZZZ</name>
<reference evidence="1" key="1">
    <citation type="journal article" date="2014" name="Front. Microbiol.">
        <title>High frequency of phylogenetically diverse reductive dehalogenase-homologous genes in deep subseafloor sedimentary metagenomes.</title>
        <authorList>
            <person name="Kawai M."/>
            <person name="Futagami T."/>
            <person name="Toyoda A."/>
            <person name="Takaki Y."/>
            <person name="Nishi S."/>
            <person name="Hori S."/>
            <person name="Arai W."/>
            <person name="Tsubouchi T."/>
            <person name="Morono Y."/>
            <person name="Uchiyama I."/>
            <person name="Ito T."/>
            <person name="Fujiyama A."/>
            <person name="Inagaki F."/>
            <person name="Takami H."/>
        </authorList>
    </citation>
    <scope>NUCLEOTIDE SEQUENCE</scope>
    <source>
        <strain evidence="1">Expedition CK06-06</strain>
    </source>
</reference>
<proteinExistence type="predicted"/>
<dbReference type="InterPro" id="IPR002692">
    <property type="entry name" value="S45"/>
</dbReference>
<accession>X0SFP5</accession>
<evidence type="ECO:0008006" key="2">
    <source>
        <dbReference type="Google" id="ProtNLM"/>
    </source>
</evidence>
<dbReference type="PANTHER" id="PTHR34218:SF3">
    <property type="entry name" value="ACYL-HOMOSERINE LACTONE ACYLASE PVDQ"/>
    <property type="match status" value="1"/>
</dbReference>
<dbReference type="EMBL" id="BARS01008153">
    <property type="protein sequence ID" value="GAF74707.1"/>
    <property type="molecule type" value="Genomic_DNA"/>
</dbReference>
<dbReference type="Pfam" id="PF01804">
    <property type="entry name" value="Penicil_amidase"/>
    <property type="match status" value="1"/>
</dbReference>